<proteinExistence type="inferred from homology"/>
<dbReference type="InterPro" id="IPR036188">
    <property type="entry name" value="FAD/NAD-bd_sf"/>
</dbReference>
<dbReference type="EMBL" id="KZ805404">
    <property type="protein sequence ID" value="PVH98866.1"/>
    <property type="molecule type" value="Genomic_DNA"/>
</dbReference>
<dbReference type="OrthoDB" id="269227at2759"/>
<dbReference type="PIRSF" id="PIRSF000137">
    <property type="entry name" value="Alcohol_oxidase"/>
    <property type="match status" value="1"/>
</dbReference>
<dbReference type="SUPFAM" id="SSF54373">
    <property type="entry name" value="FAD-linked reductases, C-terminal domain"/>
    <property type="match status" value="1"/>
</dbReference>
<sequence>MIYILLSALLASGVLASNATTGEYDYVIIGSGPGGGPLAANLALSGASVFLIEAGGDHSRDIAQAMPVRSGHAAETAPHSWQYFVEHYGNNETQARRDSKYTYRLSNGSYHVGFNPPADATPVGLMYPRGATLGGSAQVNAMNLAMAPDNEWDYIAELTGDASWGHENMRRHFMDLENCTYLPRGTPGHGFDGFLHSSQSNNDAEMSSSPNVANVFAQIFNQVEGITINSTAEMSQLIRRDINGIESDRYRGTVFGRMNAVDPTTGRRSGPADYINSVVAAGHPLTVSLHSLASKLIFEDCEGTPKAVGVEYLYGEGLYSAGQRYNASQTPEVRTVRAKKEVIVSAGAFNTPQILKLSGIGPREELEEHDIPVVVDLPAVGNFMQDNYEAPVIIRAAEDWLNNSTSPCTGTYDISDPCFVLWQNNGTGPYSTIAGFYFTSRTSQSWDDDADLFHLSGPGRENVGFFPGYSQIPTRPRGWITSIVKMQTNNPTGTVKLQSRDPRIAPLIDFNYFAENADVDLQALREGAELLLRAYDATGIPYEVLTPSPDGPMEQGLMDESFSHHAASSCRMGPANATAAEACVDNEFRVKGVKALRIVDASVWPRIPGAFPNGPTFVMSMKASEVILKGE</sequence>
<feature type="chain" id="PRO_5016106520" evidence="2">
    <location>
        <begin position="17"/>
        <end position="631"/>
    </location>
</feature>
<dbReference type="SUPFAM" id="SSF51905">
    <property type="entry name" value="FAD/NAD(P)-binding domain"/>
    <property type="match status" value="1"/>
</dbReference>
<feature type="signal peptide" evidence="2">
    <location>
        <begin position="1"/>
        <end position="16"/>
    </location>
</feature>
<dbReference type="Pfam" id="PF00732">
    <property type="entry name" value="GMC_oxred_N"/>
    <property type="match status" value="1"/>
</dbReference>
<dbReference type="InterPro" id="IPR012132">
    <property type="entry name" value="GMC_OxRdtase"/>
</dbReference>
<evidence type="ECO:0000259" key="3">
    <source>
        <dbReference type="PROSITE" id="PS00624"/>
    </source>
</evidence>
<dbReference type="AlphaFoldDB" id="A0A2V1DL04"/>
<organism evidence="4 5">
    <name type="scientific">Periconia macrospinosa</name>
    <dbReference type="NCBI Taxonomy" id="97972"/>
    <lineage>
        <taxon>Eukaryota</taxon>
        <taxon>Fungi</taxon>
        <taxon>Dikarya</taxon>
        <taxon>Ascomycota</taxon>
        <taxon>Pezizomycotina</taxon>
        <taxon>Dothideomycetes</taxon>
        <taxon>Pleosporomycetidae</taxon>
        <taxon>Pleosporales</taxon>
        <taxon>Massarineae</taxon>
        <taxon>Periconiaceae</taxon>
        <taxon>Periconia</taxon>
    </lineage>
</organism>
<dbReference type="Gene3D" id="3.50.50.60">
    <property type="entry name" value="FAD/NAD(P)-binding domain"/>
    <property type="match status" value="1"/>
</dbReference>
<dbReference type="Pfam" id="PF05199">
    <property type="entry name" value="GMC_oxred_C"/>
    <property type="match status" value="1"/>
</dbReference>
<dbReference type="PANTHER" id="PTHR11552">
    <property type="entry name" value="GLUCOSE-METHANOL-CHOLINE GMC OXIDOREDUCTASE"/>
    <property type="match status" value="1"/>
</dbReference>
<evidence type="ECO:0000256" key="2">
    <source>
        <dbReference type="SAM" id="SignalP"/>
    </source>
</evidence>
<dbReference type="InterPro" id="IPR000172">
    <property type="entry name" value="GMC_OxRdtase_N"/>
</dbReference>
<dbReference type="GO" id="GO:0016614">
    <property type="term" value="F:oxidoreductase activity, acting on CH-OH group of donors"/>
    <property type="evidence" value="ECO:0007669"/>
    <property type="project" value="InterPro"/>
</dbReference>
<keyword evidence="5" id="KW-1185">Reference proteome</keyword>
<comment type="similarity">
    <text evidence="1">Belongs to the GMC oxidoreductase family.</text>
</comment>
<feature type="domain" description="Glucose-methanol-choline oxidoreductase N-terminal" evidence="3">
    <location>
        <begin position="347"/>
        <end position="361"/>
    </location>
</feature>
<dbReference type="PROSITE" id="PS00624">
    <property type="entry name" value="GMC_OXRED_2"/>
    <property type="match status" value="1"/>
</dbReference>
<keyword evidence="2" id="KW-0732">Signal</keyword>
<name>A0A2V1DL04_9PLEO</name>
<evidence type="ECO:0000313" key="5">
    <source>
        <dbReference type="Proteomes" id="UP000244855"/>
    </source>
</evidence>
<evidence type="ECO:0000256" key="1">
    <source>
        <dbReference type="ARBA" id="ARBA00010790"/>
    </source>
</evidence>
<dbReference type="PANTHER" id="PTHR11552:SF213">
    <property type="entry name" value="DEHYDROGENASE, PUTATIVE-RELATED"/>
    <property type="match status" value="1"/>
</dbReference>
<dbReference type="Proteomes" id="UP000244855">
    <property type="component" value="Unassembled WGS sequence"/>
</dbReference>
<gene>
    <name evidence="4" type="ORF">DM02DRAFT_595310</name>
</gene>
<evidence type="ECO:0000313" key="4">
    <source>
        <dbReference type="EMBL" id="PVH98866.1"/>
    </source>
</evidence>
<dbReference type="STRING" id="97972.A0A2V1DL04"/>
<dbReference type="GO" id="GO:0050660">
    <property type="term" value="F:flavin adenine dinucleotide binding"/>
    <property type="evidence" value="ECO:0007669"/>
    <property type="project" value="InterPro"/>
</dbReference>
<accession>A0A2V1DL04</accession>
<protein>
    <submittedName>
        <fullName evidence="4">GMC oxidoreductase</fullName>
    </submittedName>
</protein>
<dbReference type="Gene3D" id="3.30.560.10">
    <property type="entry name" value="Glucose Oxidase, domain 3"/>
    <property type="match status" value="1"/>
</dbReference>
<reference evidence="4 5" key="1">
    <citation type="journal article" date="2018" name="Sci. Rep.">
        <title>Comparative genomics provides insights into the lifestyle and reveals functional heterogeneity of dark septate endophytic fungi.</title>
        <authorList>
            <person name="Knapp D.G."/>
            <person name="Nemeth J.B."/>
            <person name="Barry K."/>
            <person name="Hainaut M."/>
            <person name="Henrissat B."/>
            <person name="Johnson J."/>
            <person name="Kuo A."/>
            <person name="Lim J.H.P."/>
            <person name="Lipzen A."/>
            <person name="Nolan M."/>
            <person name="Ohm R.A."/>
            <person name="Tamas L."/>
            <person name="Grigoriev I.V."/>
            <person name="Spatafora J.W."/>
            <person name="Nagy L.G."/>
            <person name="Kovacs G.M."/>
        </authorList>
    </citation>
    <scope>NUCLEOTIDE SEQUENCE [LARGE SCALE GENOMIC DNA]</scope>
    <source>
        <strain evidence="4 5">DSE2036</strain>
    </source>
</reference>
<dbReference type="InterPro" id="IPR007867">
    <property type="entry name" value="GMC_OxRtase_C"/>
</dbReference>